<dbReference type="SMART" id="SM00252">
    <property type="entry name" value="SH2"/>
    <property type="match status" value="1"/>
</dbReference>
<dbReference type="InterPro" id="IPR036860">
    <property type="entry name" value="SH2_dom_sf"/>
</dbReference>
<comment type="caution">
    <text evidence="5">The sequence shown here is derived from an EMBL/GenBank/DDBJ whole genome shotgun (WGS) entry which is preliminary data.</text>
</comment>
<dbReference type="Gene3D" id="2.30.29.30">
    <property type="entry name" value="Pleckstrin-homology domain (PH domain)/Phosphotyrosine-binding domain (PTB)"/>
    <property type="match status" value="1"/>
</dbReference>
<evidence type="ECO:0000259" key="3">
    <source>
        <dbReference type="PROSITE" id="PS50001"/>
    </source>
</evidence>
<accession>A0A818YQW5</accession>
<dbReference type="SMART" id="SM00233">
    <property type="entry name" value="PH"/>
    <property type="match status" value="1"/>
</dbReference>
<dbReference type="PROSITE" id="PS50003">
    <property type="entry name" value="PH_DOMAIN"/>
    <property type="match status" value="1"/>
</dbReference>
<dbReference type="InterPro" id="IPR001849">
    <property type="entry name" value="PH_domain"/>
</dbReference>
<keyword evidence="1 2" id="KW-0727">SH2 domain</keyword>
<dbReference type="InterPro" id="IPR011993">
    <property type="entry name" value="PH-like_dom_sf"/>
</dbReference>
<reference evidence="5" key="1">
    <citation type="submission" date="2021-02" db="EMBL/GenBank/DDBJ databases">
        <authorList>
            <person name="Nowell W R."/>
        </authorList>
    </citation>
    <scope>NUCLEOTIDE SEQUENCE</scope>
</reference>
<feature type="domain" description="PH" evidence="4">
    <location>
        <begin position="36"/>
        <end position="149"/>
    </location>
</feature>
<evidence type="ECO:0000313" key="5">
    <source>
        <dbReference type="EMBL" id="CAF3758937.1"/>
    </source>
</evidence>
<evidence type="ECO:0000259" key="4">
    <source>
        <dbReference type="PROSITE" id="PS50003"/>
    </source>
</evidence>
<dbReference type="Gene3D" id="3.30.505.10">
    <property type="entry name" value="SH2 domain"/>
    <property type="match status" value="1"/>
</dbReference>
<evidence type="ECO:0000256" key="2">
    <source>
        <dbReference type="PROSITE-ProRule" id="PRU00191"/>
    </source>
</evidence>
<dbReference type="InterPro" id="IPR000980">
    <property type="entry name" value="SH2"/>
</dbReference>
<dbReference type="SUPFAM" id="SSF50729">
    <property type="entry name" value="PH domain-like"/>
    <property type="match status" value="1"/>
</dbReference>
<proteinExistence type="predicted"/>
<evidence type="ECO:0000313" key="6">
    <source>
        <dbReference type="Proteomes" id="UP000663836"/>
    </source>
</evidence>
<dbReference type="EMBL" id="CAJOBD010001090">
    <property type="protein sequence ID" value="CAF3758937.1"/>
    <property type="molecule type" value="Genomic_DNA"/>
</dbReference>
<dbReference type="Proteomes" id="UP000663836">
    <property type="component" value="Unassembled WGS sequence"/>
</dbReference>
<feature type="domain" description="SH2" evidence="3">
    <location>
        <begin position="293"/>
        <end position="406"/>
    </location>
</feature>
<organism evidence="5 6">
    <name type="scientific">Rotaria sordida</name>
    <dbReference type="NCBI Taxonomy" id="392033"/>
    <lineage>
        <taxon>Eukaryota</taxon>
        <taxon>Metazoa</taxon>
        <taxon>Spiralia</taxon>
        <taxon>Gnathifera</taxon>
        <taxon>Rotifera</taxon>
        <taxon>Eurotatoria</taxon>
        <taxon>Bdelloidea</taxon>
        <taxon>Philodinida</taxon>
        <taxon>Philodinidae</taxon>
        <taxon>Rotaria</taxon>
    </lineage>
</organism>
<evidence type="ECO:0000256" key="1">
    <source>
        <dbReference type="ARBA" id="ARBA00022999"/>
    </source>
</evidence>
<name>A0A818YQW5_9BILA</name>
<gene>
    <name evidence="5" type="ORF">JBS370_LOCUS13006</name>
</gene>
<dbReference type="PROSITE" id="PS50001">
    <property type="entry name" value="SH2"/>
    <property type="match status" value="1"/>
</dbReference>
<protein>
    <recommendedName>
        <fullName evidence="7">SH2 domain-containing protein</fullName>
    </recommendedName>
</protein>
<dbReference type="AlphaFoldDB" id="A0A818YQW5"/>
<dbReference type="Pfam" id="PF00017">
    <property type="entry name" value="SH2"/>
    <property type="match status" value="1"/>
</dbReference>
<evidence type="ECO:0008006" key="7">
    <source>
        <dbReference type="Google" id="ProtNLM"/>
    </source>
</evidence>
<sequence>MISKSKTLKKNLTTKNHVNSMIDYTSYKYLDIQKKWIICEGYLHYRYDHIKLLNLSRFANYYVVLAKTPIEDDTPIFVMYLYGNQKQKPFKFFQLDEYERISDQCSKPIESKYVLFELIGKDKSDIEVFGANNSNERDKWIKHIHQILNRTNHNFISNDLLMVRPDLKQSWKEGSHKIDHINGDVTSIYEPFMPKRHSSLSESNSTSILRHRPPPPIPDERYLKLNENNQREIQRCHRSASSPTADNIYLSVTKSSQCFIKGYYETNTKSQSNLEIETEKDNSTSLEDKSFTWADIFYANERNDHANILNTICQIGAFLVRPHSIKSNSNHHDHTLSIYAYGEIIKYKILILSNGKYSLVTNNSQPCFFTIPDLCQYYTNHELPRSTLRVNSIKETVENIYLKWPYTYYAYH</sequence>
<dbReference type="SUPFAM" id="SSF55550">
    <property type="entry name" value="SH2 domain"/>
    <property type="match status" value="1"/>
</dbReference>